<protein>
    <submittedName>
        <fullName evidence="2">Transporter</fullName>
    </submittedName>
</protein>
<dbReference type="Proteomes" id="UP000051048">
    <property type="component" value="Unassembled WGS sequence"/>
</dbReference>
<feature type="transmembrane region" description="Helical" evidence="1">
    <location>
        <begin position="169"/>
        <end position="197"/>
    </location>
</feature>
<feature type="transmembrane region" description="Helical" evidence="1">
    <location>
        <begin position="97"/>
        <end position="118"/>
    </location>
</feature>
<evidence type="ECO:0000313" key="2">
    <source>
        <dbReference type="EMBL" id="KRL79947.1"/>
    </source>
</evidence>
<dbReference type="PANTHER" id="PTHR36111:SF2">
    <property type="entry name" value="INNER MEMBRANE PROTEIN"/>
    <property type="match status" value="1"/>
</dbReference>
<feature type="transmembrane region" description="Helical" evidence="1">
    <location>
        <begin position="209"/>
        <end position="225"/>
    </location>
</feature>
<feature type="transmembrane region" description="Helical" evidence="1">
    <location>
        <begin position="138"/>
        <end position="157"/>
    </location>
</feature>
<sequence length="226" mass="24148">MFGAIANTIAILVGTSLGSILKQGIKERYQDALFLAMGLAASGIGLNTVIQNMPKSHYPVLFIVSLAAGSLLGAILQIDSHFNNLINRKSQSNLGKGLSTACLLHCVGSLSIIGPIMAATKGDYTMLLTNATLDLVTSMVFGASFGWGMLLAAPVLFTWQTSIYLISKFLSATFFTSDFICELSIVGGFLILASGISLLKLRDIKTLDLLPSLLFPLIFFLGKMLF</sequence>
<name>A0A0R1TRS5_9LACO</name>
<dbReference type="PATRIC" id="fig|1423740.3.peg.169"/>
<dbReference type="RefSeq" id="WP_025021065.1">
    <property type="nucleotide sequence ID" value="NZ_AZFH01000072.1"/>
</dbReference>
<organism evidence="2 3">
    <name type="scientific">Ligilactobacillus equi DSM 15833 = JCM 10991</name>
    <dbReference type="NCBI Taxonomy" id="1423740"/>
    <lineage>
        <taxon>Bacteria</taxon>
        <taxon>Bacillati</taxon>
        <taxon>Bacillota</taxon>
        <taxon>Bacilli</taxon>
        <taxon>Lactobacillales</taxon>
        <taxon>Lactobacillaceae</taxon>
        <taxon>Ligilactobacillus</taxon>
    </lineage>
</organism>
<keyword evidence="1" id="KW-1133">Transmembrane helix</keyword>
<accession>A0A0R1TRS5</accession>
<evidence type="ECO:0000313" key="3">
    <source>
        <dbReference type="Proteomes" id="UP000051048"/>
    </source>
</evidence>
<dbReference type="OrthoDB" id="9797976at2"/>
<proteinExistence type="predicted"/>
<dbReference type="STRING" id="1423740.FC36_GL000160"/>
<keyword evidence="1" id="KW-0472">Membrane</keyword>
<dbReference type="EMBL" id="AZFH01000072">
    <property type="protein sequence ID" value="KRL79947.1"/>
    <property type="molecule type" value="Genomic_DNA"/>
</dbReference>
<dbReference type="PANTHER" id="PTHR36111">
    <property type="entry name" value="INNER MEMBRANE PROTEIN-RELATED"/>
    <property type="match status" value="1"/>
</dbReference>
<dbReference type="Pfam" id="PF04474">
    <property type="entry name" value="DUF554"/>
    <property type="match status" value="1"/>
</dbReference>
<reference evidence="2 3" key="1">
    <citation type="journal article" date="2015" name="Genome Announc.">
        <title>Expanding the biotechnology potential of lactobacilli through comparative genomics of 213 strains and associated genera.</title>
        <authorList>
            <person name="Sun Z."/>
            <person name="Harris H.M."/>
            <person name="McCann A."/>
            <person name="Guo C."/>
            <person name="Argimon S."/>
            <person name="Zhang W."/>
            <person name="Yang X."/>
            <person name="Jeffery I.B."/>
            <person name="Cooney J.C."/>
            <person name="Kagawa T.F."/>
            <person name="Liu W."/>
            <person name="Song Y."/>
            <person name="Salvetti E."/>
            <person name="Wrobel A."/>
            <person name="Rasinkangas P."/>
            <person name="Parkhill J."/>
            <person name="Rea M.C."/>
            <person name="O'Sullivan O."/>
            <person name="Ritari J."/>
            <person name="Douillard F.P."/>
            <person name="Paul Ross R."/>
            <person name="Yang R."/>
            <person name="Briner A.E."/>
            <person name="Felis G.E."/>
            <person name="de Vos W.M."/>
            <person name="Barrangou R."/>
            <person name="Klaenhammer T.R."/>
            <person name="Caufield P.W."/>
            <person name="Cui Y."/>
            <person name="Zhang H."/>
            <person name="O'Toole P.W."/>
        </authorList>
    </citation>
    <scope>NUCLEOTIDE SEQUENCE [LARGE SCALE GENOMIC DNA]</scope>
    <source>
        <strain evidence="2 3">DSM 15833</strain>
    </source>
</reference>
<gene>
    <name evidence="2" type="ORF">FC36_GL000160</name>
</gene>
<keyword evidence="1" id="KW-0812">Transmembrane</keyword>
<dbReference type="InterPro" id="IPR007563">
    <property type="entry name" value="DUF554"/>
</dbReference>
<feature type="transmembrane region" description="Helical" evidence="1">
    <location>
        <begin position="56"/>
        <end position="76"/>
    </location>
</feature>
<comment type="caution">
    <text evidence="2">The sequence shown here is derived from an EMBL/GenBank/DDBJ whole genome shotgun (WGS) entry which is preliminary data.</text>
</comment>
<feature type="transmembrane region" description="Helical" evidence="1">
    <location>
        <begin position="32"/>
        <end position="50"/>
    </location>
</feature>
<evidence type="ECO:0000256" key="1">
    <source>
        <dbReference type="SAM" id="Phobius"/>
    </source>
</evidence>
<dbReference type="AlphaFoldDB" id="A0A0R1TRS5"/>